<evidence type="ECO:0000313" key="2">
    <source>
        <dbReference type="EMBL" id="KXT07701.1"/>
    </source>
</evidence>
<protein>
    <submittedName>
        <fullName evidence="2">Uncharacterized protein</fullName>
    </submittedName>
</protein>
<keyword evidence="3" id="KW-1185">Reference proteome</keyword>
<sequence length="349" mass="40968">MEDPGPCFFLEKIPGEMRNRIYDYALLGEDGEMTLRSSDIITPLRSREGGEQESTAMSEVRMLEEHVDATERVLRKQQFIIDAKKKRAMELDGDHQRLCQKLRAKVEKPRQLKTLRKEISNLESEAEQMLTDIQVTKRRARAIRTDNLLGSREGESPVFRDMQKLFALSRTCKQIRNECSKLVYELNKVKFIVGTQEGRTEKARQEILHKHLQYILDRQLKLGELRMGLVIDFGVIPRIRGVPFFAFRPFTRQYQDRLRKLKKASSSMEIHFQTEETSQQQQQQQQLLRKDVSWKLALDSPESVVAQLDAQLAAERQWLRQEDVDDAKELLVRVFWPLWAFRIFFKASV</sequence>
<feature type="coiled-coil region" evidence="1">
    <location>
        <begin position="112"/>
        <end position="139"/>
    </location>
</feature>
<reference evidence="2 3" key="1">
    <citation type="submission" date="2015-07" db="EMBL/GenBank/DDBJ databases">
        <title>Comparative genomics of the Sigatoka disease complex on banana suggests a link between parallel evolutionary changes in Pseudocercospora fijiensis and Pseudocercospora eumusae and increased virulence on the banana host.</title>
        <authorList>
            <person name="Chang T.-C."/>
            <person name="Salvucci A."/>
            <person name="Crous P.W."/>
            <person name="Stergiopoulos I."/>
        </authorList>
    </citation>
    <scope>NUCLEOTIDE SEQUENCE [LARGE SCALE GENOMIC DNA]</scope>
    <source>
        <strain evidence="2 3">CBS 114824</strain>
    </source>
</reference>
<comment type="caution">
    <text evidence="2">The sequence shown here is derived from an EMBL/GenBank/DDBJ whole genome shotgun (WGS) entry which is preliminary data.</text>
</comment>
<evidence type="ECO:0000256" key="1">
    <source>
        <dbReference type="SAM" id="Coils"/>
    </source>
</evidence>
<dbReference type="EMBL" id="LFZN01000001">
    <property type="protein sequence ID" value="KXT07701.1"/>
    <property type="molecule type" value="Genomic_DNA"/>
</dbReference>
<accession>A0A139HYX8</accession>
<dbReference type="Proteomes" id="UP000070133">
    <property type="component" value="Unassembled WGS sequence"/>
</dbReference>
<keyword evidence="1" id="KW-0175">Coiled coil</keyword>
<organism evidence="2 3">
    <name type="scientific">Pseudocercospora eumusae</name>
    <dbReference type="NCBI Taxonomy" id="321146"/>
    <lineage>
        <taxon>Eukaryota</taxon>
        <taxon>Fungi</taxon>
        <taxon>Dikarya</taxon>
        <taxon>Ascomycota</taxon>
        <taxon>Pezizomycotina</taxon>
        <taxon>Dothideomycetes</taxon>
        <taxon>Dothideomycetidae</taxon>
        <taxon>Mycosphaerellales</taxon>
        <taxon>Mycosphaerellaceae</taxon>
        <taxon>Pseudocercospora</taxon>
    </lineage>
</organism>
<dbReference type="AlphaFoldDB" id="A0A139HYX8"/>
<dbReference type="OrthoDB" id="3647845at2759"/>
<proteinExistence type="predicted"/>
<evidence type="ECO:0000313" key="3">
    <source>
        <dbReference type="Proteomes" id="UP000070133"/>
    </source>
</evidence>
<name>A0A139HYX8_9PEZI</name>
<gene>
    <name evidence="2" type="ORF">AC578_10165</name>
</gene>